<keyword evidence="11 16" id="KW-0406">Ion transport</keyword>
<dbReference type="PANTHER" id="PTHR48082">
    <property type="entry name" value="ATP SYNTHASE SUBUNIT ALPHA, MITOCHONDRIAL"/>
    <property type="match status" value="1"/>
</dbReference>
<dbReference type="GO" id="GO:0005886">
    <property type="term" value="C:plasma membrane"/>
    <property type="evidence" value="ECO:0007669"/>
    <property type="project" value="UniProtKB-SubCell"/>
</dbReference>
<dbReference type="InterPro" id="IPR038376">
    <property type="entry name" value="ATP_synth_asu_C_sf"/>
</dbReference>
<feature type="domain" description="ATPase F1/V1/A1 complex alpha/beta subunit N-terminal" evidence="19">
    <location>
        <begin position="28"/>
        <end position="94"/>
    </location>
</feature>
<accession>A0A6L5WI95</accession>
<dbReference type="CDD" id="cd18116">
    <property type="entry name" value="ATP-synt_F1_alpha_N"/>
    <property type="match status" value="1"/>
</dbReference>
<sequence>MSFKVKADEISNIIQERIEKFDINVDIEETGKVVTVADGIASIYGLRNVMINEMIEFENGSKGIALNLEESTVGAIILGDTQGIVEGSSVKRLGKLLRAPVGDALIGRVVNALGEPIDGKGAIETTETRFIEEKAKGIMARKSVHEPLQTGIKAIDALVPIGRGQRELIIGDRQTGKTTIAIDTIINQKGQDVVCIYVAIGQKQSTVAQAVKKLEEYGAMDYTIVVSASASESAAFQYLAPYTGCTMGEYFRDNARHALIIYDDLSKHAVAYREISLILRRPPGREAYPGDVFYLHSRLLERASKLSDELGAGSLTALPIIETQAGDVSAYIPTNVISITDGQIFLETNLFNSGIRPAINVGLSVSRVGGSAQIKAIKKVSGTLRLDLAQYRELQAFAQFASDLDESSRKQLDRGQRMVEILKQPPYSPLSVDKQVIIIFAGSNGYLDDVSPLAIGKFESELYPYIEARYPEIFENIRNKKALDKELEDLIIKALNEFKATFSAQ</sequence>
<evidence type="ECO:0000256" key="1">
    <source>
        <dbReference type="ARBA" id="ARBA00003784"/>
    </source>
</evidence>
<dbReference type="Pfam" id="PF02874">
    <property type="entry name" value="ATP-synt_ab_N"/>
    <property type="match status" value="1"/>
</dbReference>
<evidence type="ECO:0000259" key="17">
    <source>
        <dbReference type="Pfam" id="PF00006"/>
    </source>
</evidence>
<dbReference type="Gene3D" id="1.20.150.20">
    <property type="entry name" value="ATP synthase alpha/beta chain, C-terminal domain"/>
    <property type="match status" value="1"/>
</dbReference>
<name>A0A6L5WI95_9BACT</name>
<evidence type="ECO:0000259" key="19">
    <source>
        <dbReference type="Pfam" id="PF02874"/>
    </source>
</evidence>
<feature type="domain" description="ATP synthase alpha subunit C-terminal" evidence="18">
    <location>
        <begin position="373"/>
        <end position="498"/>
    </location>
</feature>
<dbReference type="CDD" id="cd01132">
    <property type="entry name" value="F1-ATPase_alpha_CD"/>
    <property type="match status" value="1"/>
</dbReference>
<evidence type="ECO:0000256" key="15">
    <source>
        <dbReference type="ARBA" id="ARBA00026013"/>
    </source>
</evidence>
<evidence type="ECO:0000256" key="10">
    <source>
        <dbReference type="ARBA" id="ARBA00022967"/>
    </source>
</evidence>
<evidence type="ECO:0000256" key="7">
    <source>
        <dbReference type="ARBA" id="ARBA00022741"/>
    </source>
</evidence>
<gene>
    <name evidence="16 20" type="primary">atpA</name>
    <name evidence="20" type="ORF">F1B92_05565</name>
</gene>
<reference evidence="20 21" key="2">
    <citation type="submission" date="2020-03" db="EMBL/GenBank/DDBJ databases">
        <title>Campylobacter portucalensis sp. nov., a new species of Campylobacter isolated from the reproductive tract of bulls.</title>
        <authorList>
            <person name="Silva M.F."/>
            <person name="Pereira G."/>
            <person name="Carneiro C."/>
            <person name="Hemphill A."/>
            <person name="Mateus L."/>
            <person name="Lopes-Da-Costa L."/>
            <person name="Silva E."/>
        </authorList>
    </citation>
    <scope>NUCLEOTIDE SEQUENCE [LARGE SCALE GENOMIC DNA]</scope>
    <source>
        <strain evidence="20 21">FMV-PI01</strain>
    </source>
</reference>
<evidence type="ECO:0000256" key="9">
    <source>
        <dbReference type="ARBA" id="ARBA00022840"/>
    </source>
</evidence>
<dbReference type="HAMAP" id="MF_01346">
    <property type="entry name" value="ATP_synth_alpha_bact"/>
    <property type="match status" value="1"/>
</dbReference>
<evidence type="ECO:0000256" key="12">
    <source>
        <dbReference type="ARBA" id="ARBA00023136"/>
    </source>
</evidence>
<dbReference type="FunFam" id="3.40.50.300:FF:000002">
    <property type="entry name" value="ATP synthase subunit alpha"/>
    <property type="match status" value="1"/>
</dbReference>
<evidence type="ECO:0000256" key="8">
    <source>
        <dbReference type="ARBA" id="ARBA00022781"/>
    </source>
</evidence>
<dbReference type="InterPro" id="IPR033732">
    <property type="entry name" value="ATP_synth_F1_a_nt-bd_dom"/>
</dbReference>
<keyword evidence="9 16" id="KW-0067">ATP-binding</keyword>
<comment type="catalytic activity">
    <reaction evidence="16">
        <text>ATP + H2O + 4 H(+)(in) = ADP + phosphate + 5 H(+)(out)</text>
        <dbReference type="Rhea" id="RHEA:57720"/>
        <dbReference type="ChEBI" id="CHEBI:15377"/>
        <dbReference type="ChEBI" id="CHEBI:15378"/>
        <dbReference type="ChEBI" id="CHEBI:30616"/>
        <dbReference type="ChEBI" id="CHEBI:43474"/>
        <dbReference type="ChEBI" id="CHEBI:456216"/>
        <dbReference type="EC" id="7.1.2.2"/>
    </reaction>
</comment>
<comment type="subcellular location">
    <subcellularLocation>
        <location evidence="16">Cell membrane</location>
        <topology evidence="16">Peripheral membrane protein</topology>
    </subcellularLocation>
    <subcellularLocation>
        <location evidence="2">Membrane</location>
        <topology evidence="2">Peripheral membrane protein</topology>
    </subcellularLocation>
</comment>
<evidence type="ECO:0000256" key="2">
    <source>
        <dbReference type="ARBA" id="ARBA00004170"/>
    </source>
</evidence>
<dbReference type="InterPro" id="IPR020003">
    <property type="entry name" value="ATPase_a/bsu_AS"/>
</dbReference>
<protein>
    <recommendedName>
        <fullName evidence="16">ATP synthase subunit alpha</fullName>
        <ecNumber evidence="16">7.1.2.2</ecNumber>
    </recommendedName>
    <alternativeName>
        <fullName evidence="16">ATP synthase F1 sector subunit alpha</fullName>
    </alternativeName>
    <alternativeName>
        <fullName evidence="16">F-ATPase subunit alpha</fullName>
    </alternativeName>
</protein>
<comment type="similarity">
    <text evidence="3 16">Belongs to the ATPase alpha/beta chains family.</text>
</comment>
<keyword evidence="6" id="KW-0997">Cell inner membrane</keyword>
<evidence type="ECO:0000256" key="13">
    <source>
        <dbReference type="ARBA" id="ARBA00023196"/>
    </source>
</evidence>
<keyword evidence="14 16" id="KW-0066">ATP synthesis</keyword>
<dbReference type="Gene3D" id="2.40.30.20">
    <property type="match status" value="1"/>
</dbReference>
<evidence type="ECO:0000256" key="4">
    <source>
        <dbReference type="ARBA" id="ARBA00022448"/>
    </source>
</evidence>
<dbReference type="GO" id="GO:0043531">
    <property type="term" value="F:ADP binding"/>
    <property type="evidence" value="ECO:0007669"/>
    <property type="project" value="TreeGrafter"/>
</dbReference>
<comment type="caution">
    <text evidence="20">The sequence shown here is derived from an EMBL/GenBank/DDBJ whole genome shotgun (WGS) entry which is preliminary data.</text>
</comment>
<dbReference type="InterPro" id="IPR000793">
    <property type="entry name" value="ATP_synth_asu_C"/>
</dbReference>
<dbReference type="InterPro" id="IPR027417">
    <property type="entry name" value="P-loop_NTPase"/>
</dbReference>
<dbReference type="Gene3D" id="3.40.50.300">
    <property type="entry name" value="P-loop containing nucleotide triphosphate hydrolases"/>
    <property type="match status" value="1"/>
</dbReference>
<dbReference type="FunFam" id="2.40.30.20:FF:000001">
    <property type="entry name" value="ATP synthase subunit alpha"/>
    <property type="match status" value="1"/>
</dbReference>
<dbReference type="PANTHER" id="PTHR48082:SF2">
    <property type="entry name" value="ATP SYNTHASE SUBUNIT ALPHA, MITOCHONDRIAL"/>
    <property type="match status" value="1"/>
</dbReference>
<keyword evidence="8 16" id="KW-0375">Hydrogen ion transport</keyword>
<dbReference type="AlphaFoldDB" id="A0A6L5WI95"/>
<dbReference type="FunFam" id="1.20.150.20:FF:000001">
    <property type="entry name" value="ATP synthase subunit alpha"/>
    <property type="match status" value="1"/>
</dbReference>
<evidence type="ECO:0000313" key="20">
    <source>
        <dbReference type="EMBL" id="MSN96636.1"/>
    </source>
</evidence>
<dbReference type="SUPFAM" id="SSF50615">
    <property type="entry name" value="N-terminal domain of alpha and beta subunits of F1 ATP synthase"/>
    <property type="match status" value="1"/>
</dbReference>
<evidence type="ECO:0000256" key="5">
    <source>
        <dbReference type="ARBA" id="ARBA00022475"/>
    </source>
</evidence>
<evidence type="ECO:0000256" key="11">
    <source>
        <dbReference type="ARBA" id="ARBA00023065"/>
    </source>
</evidence>
<evidence type="ECO:0000259" key="18">
    <source>
        <dbReference type="Pfam" id="PF00306"/>
    </source>
</evidence>
<keyword evidence="21" id="KW-1185">Reference proteome</keyword>
<comment type="subunit">
    <text evidence="15">F-type ATPases have 2 components, CF(1) - the catalytic core - and CF(0) - the membrane proton channel. CF(1) has five subunits: alpha(3), beta(3), gamma(1), delta(1), epsilon(1). CF(0) has four main subunits: a(1), b(1), b'(1) and c(9-12).</text>
</comment>
<dbReference type="InterPro" id="IPR000194">
    <property type="entry name" value="ATPase_F1/V1/A1_a/bsu_nucl-bd"/>
</dbReference>
<dbReference type="GO" id="GO:0045259">
    <property type="term" value="C:proton-transporting ATP synthase complex"/>
    <property type="evidence" value="ECO:0007669"/>
    <property type="project" value="UniProtKB-KW"/>
</dbReference>
<reference evidence="20 21" key="1">
    <citation type="submission" date="2019-09" db="EMBL/GenBank/DDBJ databases">
        <authorList>
            <person name="Silva M."/>
            <person name="Pereira G."/>
            <person name="Lopes-Da-Costa L."/>
            <person name="Silva E."/>
        </authorList>
    </citation>
    <scope>NUCLEOTIDE SEQUENCE [LARGE SCALE GENOMIC DNA]</scope>
    <source>
        <strain evidence="20 21">FMV-PI01</strain>
    </source>
</reference>
<dbReference type="Proteomes" id="UP000476338">
    <property type="component" value="Unassembled WGS sequence"/>
</dbReference>
<dbReference type="PROSITE" id="PS00152">
    <property type="entry name" value="ATPASE_ALPHA_BETA"/>
    <property type="match status" value="1"/>
</dbReference>
<dbReference type="EC" id="7.1.2.2" evidence="16"/>
<dbReference type="InterPro" id="IPR036121">
    <property type="entry name" value="ATPase_F1/V1/A1_a/bsu_N_sf"/>
</dbReference>
<dbReference type="SUPFAM" id="SSF47917">
    <property type="entry name" value="C-terminal domain of alpha and beta subunits of F1 ATP synthase"/>
    <property type="match status" value="1"/>
</dbReference>
<evidence type="ECO:0000313" key="21">
    <source>
        <dbReference type="Proteomes" id="UP000476338"/>
    </source>
</evidence>
<dbReference type="CDD" id="cd18113">
    <property type="entry name" value="ATP-synt_F1_alpha_C"/>
    <property type="match status" value="1"/>
</dbReference>
<evidence type="ECO:0000256" key="16">
    <source>
        <dbReference type="HAMAP-Rule" id="MF_01346"/>
    </source>
</evidence>
<keyword evidence="10 16" id="KW-1278">Translocase</keyword>
<comment type="function">
    <text evidence="1 16">Produces ATP from ADP in the presence of a proton gradient across the membrane. The alpha chain is a regulatory subunit.</text>
</comment>
<dbReference type="GO" id="GO:0046933">
    <property type="term" value="F:proton-transporting ATP synthase activity, rotational mechanism"/>
    <property type="evidence" value="ECO:0007669"/>
    <property type="project" value="UniProtKB-UniRule"/>
</dbReference>
<dbReference type="NCBIfam" id="NF009884">
    <property type="entry name" value="PRK13343.1"/>
    <property type="match status" value="1"/>
</dbReference>
<dbReference type="NCBIfam" id="TIGR00962">
    <property type="entry name" value="atpA"/>
    <property type="match status" value="1"/>
</dbReference>
<dbReference type="InterPro" id="IPR005294">
    <property type="entry name" value="ATP_synth_F1_asu"/>
</dbReference>
<dbReference type="InterPro" id="IPR023366">
    <property type="entry name" value="ATP_synth_asu-like_sf"/>
</dbReference>
<dbReference type="SUPFAM" id="SSF52540">
    <property type="entry name" value="P-loop containing nucleoside triphosphate hydrolases"/>
    <property type="match status" value="1"/>
</dbReference>
<feature type="domain" description="ATPase F1/V1/A1 complex alpha/beta subunit nucleotide-binding" evidence="17">
    <location>
        <begin position="151"/>
        <end position="366"/>
    </location>
</feature>
<evidence type="ECO:0000256" key="6">
    <source>
        <dbReference type="ARBA" id="ARBA00022519"/>
    </source>
</evidence>
<proteinExistence type="inferred from homology"/>
<dbReference type="PIRSF" id="PIRSF039088">
    <property type="entry name" value="F_ATPase_subunit_alpha"/>
    <property type="match status" value="1"/>
</dbReference>
<evidence type="ECO:0000256" key="14">
    <source>
        <dbReference type="ARBA" id="ARBA00023310"/>
    </source>
</evidence>
<keyword evidence="4 16" id="KW-0813">Transport</keyword>
<organism evidence="20 21">
    <name type="scientific">Campylobacter portucalensis</name>
    <dbReference type="NCBI Taxonomy" id="2608384"/>
    <lineage>
        <taxon>Bacteria</taxon>
        <taxon>Pseudomonadati</taxon>
        <taxon>Campylobacterota</taxon>
        <taxon>Epsilonproteobacteria</taxon>
        <taxon>Campylobacterales</taxon>
        <taxon>Campylobacteraceae</taxon>
        <taxon>Campylobacter</taxon>
    </lineage>
</organism>
<feature type="site" description="Required for activity" evidence="16">
    <location>
        <position position="364"/>
    </location>
</feature>
<keyword evidence="12 16" id="KW-0472">Membrane</keyword>
<dbReference type="EMBL" id="VWSJ01000021">
    <property type="protein sequence ID" value="MSN96636.1"/>
    <property type="molecule type" value="Genomic_DNA"/>
</dbReference>
<keyword evidence="5 16" id="KW-1003">Cell membrane</keyword>
<dbReference type="RefSeq" id="WP_326833110.1">
    <property type="nucleotide sequence ID" value="NZ_VWSJ01000021.1"/>
</dbReference>
<keyword evidence="13 16" id="KW-0139">CF(1)</keyword>
<dbReference type="GO" id="GO:0005524">
    <property type="term" value="F:ATP binding"/>
    <property type="evidence" value="ECO:0007669"/>
    <property type="project" value="UniProtKB-UniRule"/>
</dbReference>
<dbReference type="Pfam" id="PF00306">
    <property type="entry name" value="ATP-synt_ab_C"/>
    <property type="match status" value="1"/>
</dbReference>
<dbReference type="Pfam" id="PF00006">
    <property type="entry name" value="ATP-synt_ab"/>
    <property type="match status" value="1"/>
</dbReference>
<feature type="binding site" evidence="16">
    <location>
        <begin position="171"/>
        <end position="178"/>
    </location>
    <ligand>
        <name>ATP</name>
        <dbReference type="ChEBI" id="CHEBI:30616"/>
    </ligand>
</feature>
<dbReference type="InterPro" id="IPR004100">
    <property type="entry name" value="ATPase_F1/V1/A1_a/bsu_N"/>
</dbReference>
<keyword evidence="7 16" id="KW-0547">Nucleotide-binding</keyword>
<evidence type="ECO:0000256" key="3">
    <source>
        <dbReference type="ARBA" id="ARBA00008936"/>
    </source>
</evidence>